<sequence length="78" mass="8863">MEINIISLNEEKSNTCGSCIHTNNNLGLVSLHCQLIYDEALKSDDPNAMENCDFAKVRSWNKCHFKPSRYNSLGETKK</sequence>
<gene>
    <name evidence="1" type="ORF">MM171B04954_0006</name>
</gene>
<reference evidence="1" key="1">
    <citation type="submission" date="2020-03" db="EMBL/GenBank/DDBJ databases">
        <title>The deep terrestrial virosphere.</title>
        <authorList>
            <person name="Holmfeldt K."/>
            <person name="Nilsson E."/>
            <person name="Simone D."/>
            <person name="Lopez-Fernandez M."/>
            <person name="Wu X."/>
            <person name="de Brujin I."/>
            <person name="Lundin D."/>
            <person name="Andersson A."/>
            <person name="Bertilsson S."/>
            <person name="Dopson M."/>
        </authorList>
    </citation>
    <scope>NUCLEOTIDE SEQUENCE</scope>
    <source>
        <strain evidence="1">MM171B04954</strain>
    </source>
</reference>
<protein>
    <submittedName>
        <fullName evidence="1">Uncharacterized protein</fullName>
    </submittedName>
</protein>
<organism evidence="1">
    <name type="scientific">viral metagenome</name>
    <dbReference type="NCBI Taxonomy" id="1070528"/>
    <lineage>
        <taxon>unclassified sequences</taxon>
        <taxon>metagenomes</taxon>
        <taxon>organismal metagenomes</taxon>
    </lineage>
</organism>
<evidence type="ECO:0000313" key="1">
    <source>
        <dbReference type="EMBL" id="QJH93362.1"/>
    </source>
</evidence>
<dbReference type="AlphaFoldDB" id="A0A6M3X6J0"/>
<proteinExistence type="predicted"/>
<name>A0A6M3X6J0_9ZZZZ</name>
<dbReference type="EMBL" id="MT143970">
    <property type="protein sequence ID" value="QJH93362.1"/>
    <property type="molecule type" value="Genomic_DNA"/>
</dbReference>
<accession>A0A6M3X6J0</accession>